<reference evidence="2" key="1">
    <citation type="submission" date="2018-10" db="EMBL/GenBank/DDBJ databases">
        <title>Population genomic analysis revealed the cold adaptation of white poplar.</title>
        <authorList>
            <person name="Liu Y.-J."/>
        </authorList>
    </citation>
    <scope>NUCLEOTIDE SEQUENCE [LARGE SCALE GENOMIC DNA]</scope>
    <source>
        <strain evidence="2">PAL-ZL1</strain>
    </source>
</reference>
<proteinExistence type="predicted"/>
<sequence length="204" mass="22845">MHFQQQPALLSGGNTNFSDLSGSHREQQQLFLLNHGCRHPSSALARTKPEEREREREQKTRGKDGTEEKKRKDRGGLKVVCPQASNATSSDVFMPALCLQQVQHCKQHQQQRSFLHLCRKHLFFSRPNASLQPTIAAPCKVHSIARVLHHRLVTSSPATKVPSQPPKLQLLLLWLVLELLIIGAVGVAEERVVTYVATGKDASR</sequence>
<evidence type="ECO:0000256" key="1">
    <source>
        <dbReference type="SAM" id="MobiDB-lite"/>
    </source>
</evidence>
<evidence type="ECO:0000313" key="2">
    <source>
        <dbReference type="EMBL" id="TKR89994.1"/>
    </source>
</evidence>
<organism evidence="2">
    <name type="scientific">Populus alba</name>
    <name type="common">White poplar</name>
    <dbReference type="NCBI Taxonomy" id="43335"/>
    <lineage>
        <taxon>Eukaryota</taxon>
        <taxon>Viridiplantae</taxon>
        <taxon>Streptophyta</taxon>
        <taxon>Embryophyta</taxon>
        <taxon>Tracheophyta</taxon>
        <taxon>Spermatophyta</taxon>
        <taxon>Magnoliopsida</taxon>
        <taxon>eudicotyledons</taxon>
        <taxon>Gunneridae</taxon>
        <taxon>Pentapetalae</taxon>
        <taxon>rosids</taxon>
        <taxon>fabids</taxon>
        <taxon>Malpighiales</taxon>
        <taxon>Salicaceae</taxon>
        <taxon>Saliceae</taxon>
        <taxon>Populus</taxon>
    </lineage>
</organism>
<feature type="region of interest" description="Disordered" evidence="1">
    <location>
        <begin position="40"/>
        <end position="76"/>
    </location>
</feature>
<comment type="caution">
    <text evidence="2">The sequence shown here is derived from an EMBL/GenBank/DDBJ whole genome shotgun (WGS) entry which is preliminary data.</text>
</comment>
<feature type="compositionally biased region" description="Basic and acidic residues" evidence="1">
    <location>
        <begin position="47"/>
        <end position="76"/>
    </location>
</feature>
<protein>
    <submittedName>
        <fullName evidence="2">Uncharacterized protein</fullName>
    </submittedName>
</protein>
<accession>A0A4U5P3E7</accession>
<feature type="region of interest" description="Disordered" evidence="1">
    <location>
        <begin position="1"/>
        <end position="23"/>
    </location>
</feature>
<feature type="compositionally biased region" description="Polar residues" evidence="1">
    <location>
        <begin position="1"/>
        <end position="21"/>
    </location>
</feature>
<name>A0A4U5P3E7_POPAL</name>
<dbReference type="EMBL" id="RCHU01000901">
    <property type="protein sequence ID" value="TKR89994.1"/>
    <property type="molecule type" value="Genomic_DNA"/>
</dbReference>
<gene>
    <name evidence="2" type="ORF">D5086_0000237910</name>
</gene>
<dbReference type="AlphaFoldDB" id="A0A4U5P3E7"/>